<dbReference type="Proteomes" id="UP000185696">
    <property type="component" value="Unassembled WGS sequence"/>
</dbReference>
<protein>
    <submittedName>
        <fullName evidence="2">Uncharacterized protein</fullName>
    </submittedName>
</protein>
<evidence type="ECO:0000313" key="2">
    <source>
        <dbReference type="EMBL" id="OLF12234.1"/>
    </source>
</evidence>
<dbReference type="RefSeq" id="WP_075132426.1">
    <property type="nucleotide sequence ID" value="NZ_MSIF01000003.1"/>
</dbReference>
<reference evidence="2 3" key="1">
    <citation type="submission" date="2016-12" db="EMBL/GenBank/DDBJ databases">
        <title>The draft genome sequence of Actinophytocola xinjiangensis.</title>
        <authorList>
            <person name="Wang W."/>
            <person name="Yuan L."/>
        </authorList>
    </citation>
    <scope>NUCLEOTIDE SEQUENCE [LARGE SCALE GENOMIC DNA]</scope>
    <source>
        <strain evidence="2 3">CGMCC 4.4663</strain>
    </source>
</reference>
<evidence type="ECO:0000313" key="3">
    <source>
        <dbReference type="Proteomes" id="UP000185696"/>
    </source>
</evidence>
<sequence length="87" mass="9511">MSYLPAIVVVVVGLALLGALVIRGLRHVRRFGTVASASNARLSDRTGHLKARSAALRVAIKETRARVKHTPVDVPSVRRGRQEEYRG</sequence>
<accession>A0A7Z1AYV4</accession>
<gene>
    <name evidence="2" type="ORF">BLA60_09600</name>
</gene>
<keyword evidence="1" id="KW-0812">Transmembrane</keyword>
<dbReference type="AlphaFoldDB" id="A0A7Z1AYV4"/>
<dbReference type="NCBIfam" id="NF037944">
    <property type="entry name" value="holin_2"/>
    <property type="match status" value="1"/>
</dbReference>
<comment type="caution">
    <text evidence="2">The sequence shown here is derived from an EMBL/GenBank/DDBJ whole genome shotgun (WGS) entry which is preliminary data.</text>
</comment>
<organism evidence="2 3">
    <name type="scientific">Actinophytocola xinjiangensis</name>
    <dbReference type="NCBI Taxonomy" id="485602"/>
    <lineage>
        <taxon>Bacteria</taxon>
        <taxon>Bacillati</taxon>
        <taxon>Actinomycetota</taxon>
        <taxon>Actinomycetes</taxon>
        <taxon>Pseudonocardiales</taxon>
        <taxon>Pseudonocardiaceae</taxon>
    </lineage>
</organism>
<feature type="transmembrane region" description="Helical" evidence="1">
    <location>
        <begin position="6"/>
        <end position="25"/>
    </location>
</feature>
<keyword evidence="1" id="KW-1133">Transmembrane helix</keyword>
<proteinExistence type="predicted"/>
<keyword evidence="1" id="KW-0472">Membrane</keyword>
<keyword evidence="3" id="KW-1185">Reference proteome</keyword>
<evidence type="ECO:0000256" key="1">
    <source>
        <dbReference type="SAM" id="Phobius"/>
    </source>
</evidence>
<name>A0A7Z1AYV4_9PSEU</name>
<dbReference type="EMBL" id="MSIF01000003">
    <property type="protein sequence ID" value="OLF12234.1"/>
    <property type="molecule type" value="Genomic_DNA"/>
</dbReference>